<evidence type="ECO:0000256" key="5">
    <source>
        <dbReference type="SAM" id="Phobius"/>
    </source>
</evidence>
<evidence type="ECO:0000256" key="3">
    <source>
        <dbReference type="ARBA" id="ARBA00022989"/>
    </source>
</evidence>
<name>A0AB34IF66_PRYPA</name>
<dbReference type="GO" id="GO:0016020">
    <property type="term" value="C:membrane"/>
    <property type="evidence" value="ECO:0007669"/>
    <property type="project" value="UniProtKB-SubCell"/>
</dbReference>
<evidence type="ECO:0000259" key="6">
    <source>
        <dbReference type="PROSITE" id="PS50850"/>
    </source>
</evidence>
<feature type="transmembrane region" description="Helical" evidence="5">
    <location>
        <begin position="251"/>
        <end position="272"/>
    </location>
</feature>
<dbReference type="InterPro" id="IPR020846">
    <property type="entry name" value="MFS_dom"/>
</dbReference>
<evidence type="ECO:0000256" key="2">
    <source>
        <dbReference type="ARBA" id="ARBA00022692"/>
    </source>
</evidence>
<evidence type="ECO:0000313" key="7">
    <source>
        <dbReference type="EMBL" id="KAL1496452.1"/>
    </source>
</evidence>
<feature type="domain" description="Major facilitator superfamily (MFS) profile" evidence="6">
    <location>
        <begin position="1"/>
        <end position="422"/>
    </location>
</feature>
<feature type="transmembrane region" description="Helical" evidence="5">
    <location>
        <begin position="12"/>
        <end position="35"/>
    </location>
</feature>
<dbReference type="InterPro" id="IPR036259">
    <property type="entry name" value="MFS_trans_sf"/>
</dbReference>
<keyword evidence="3 5" id="KW-1133">Transmembrane helix</keyword>
<proteinExistence type="predicted"/>
<keyword evidence="2 5" id="KW-0812">Transmembrane</keyword>
<feature type="transmembrane region" description="Helical" evidence="5">
    <location>
        <begin position="284"/>
        <end position="306"/>
    </location>
</feature>
<accession>A0AB34IF66</accession>
<dbReference type="Proteomes" id="UP001515480">
    <property type="component" value="Unassembled WGS sequence"/>
</dbReference>
<feature type="transmembrane region" description="Helical" evidence="5">
    <location>
        <begin position="139"/>
        <end position="161"/>
    </location>
</feature>
<evidence type="ECO:0000256" key="1">
    <source>
        <dbReference type="ARBA" id="ARBA00004141"/>
    </source>
</evidence>
<comment type="subcellular location">
    <subcellularLocation>
        <location evidence="1">Membrane</location>
        <topology evidence="1">Multi-pass membrane protein</topology>
    </subcellularLocation>
</comment>
<feature type="transmembrane region" description="Helical" evidence="5">
    <location>
        <begin position="85"/>
        <end position="101"/>
    </location>
</feature>
<dbReference type="GO" id="GO:0022857">
    <property type="term" value="F:transmembrane transporter activity"/>
    <property type="evidence" value="ECO:0007669"/>
    <property type="project" value="InterPro"/>
</dbReference>
<dbReference type="AlphaFoldDB" id="A0AB34IF66"/>
<comment type="caution">
    <text evidence="7">The sequence shown here is derived from an EMBL/GenBank/DDBJ whole genome shotgun (WGS) entry which is preliminary data.</text>
</comment>
<dbReference type="Pfam" id="PF00083">
    <property type="entry name" value="Sugar_tr"/>
    <property type="match status" value="1"/>
</dbReference>
<keyword evidence="4 5" id="KW-0472">Membrane</keyword>
<dbReference type="Gene3D" id="1.20.1250.20">
    <property type="entry name" value="MFS general substrate transporter like domains"/>
    <property type="match status" value="1"/>
</dbReference>
<gene>
    <name evidence="7" type="ORF">AB1Y20_016406</name>
</gene>
<evidence type="ECO:0000313" key="8">
    <source>
        <dbReference type="Proteomes" id="UP001515480"/>
    </source>
</evidence>
<feature type="transmembrane region" description="Helical" evidence="5">
    <location>
        <begin position="398"/>
        <end position="417"/>
    </location>
</feature>
<dbReference type="PANTHER" id="PTHR24064">
    <property type="entry name" value="SOLUTE CARRIER FAMILY 22 MEMBER"/>
    <property type="match status" value="1"/>
</dbReference>
<protein>
    <recommendedName>
        <fullName evidence="6">Major facilitator superfamily (MFS) profile domain-containing protein</fullName>
    </recommendedName>
</protein>
<dbReference type="EMBL" id="JBGBPQ010000029">
    <property type="protein sequence ID" value="KAL1496452.1"/>
    <property type="molecule type" value="Genomic_DNA"/>
</dbReference>
<dbReference type="InterPro" id="IPR005828">
    <property type="entry name" value="MFS_sugar_transport-like"/>
</dbReference>
<evidence type="ECO:0000256" key="4">
    <source>
        <dbReference type="ARBA" id="ARBA00023136"/>
    </source>
</evidence>
<sequence length="432" mass="45544">MDELLARTGGFGWFQTHVGLALFALQASCAAVVMLPTYVSLSAQREWGTSSTTPMVQAFFAGQLVGFPLWGLAADRLGRKPTTNASLLLLATFSLLSFAATSPTSYAWLRLPVGLASGGAWIGQQTLGVEYCAPPYRILFYVISGLGWTAGEVYAVLLAWALSSAGWRTLLLLHLPVLPTLLLLHFLPETPRYLLQRGDAAGAMETIRRIARANGRPLDGKAALAAGVAADGGEGAEGWTRMLAQLLSPSVAPRLALVSAIWFGAAGSYYGVAFLKQDLSVFNPYVTTLLENAVELLSLLVLALIAEHRGRRACLALFFVLCAVGFIVLQVAQPQSTLELVFILIERTAASLVASLIWLVVAEVFPTSIRSVTLGLAAACGRAGCIVCPALTDGSFGGGFAVMAAITLCSAIGTLFLQEMTGAALSDTVSSL</sequence>
<feature type="transmembrane region" description="Helical" evidence="5">
    <location>
        <begin position="313"/>
        <end position="332"/>
    </location>
</feature>
<keyword evidence="8" id="KW-1185">Reference proteome</keyword>
<feature type="transmembrane region" description="Helical" evidence="5">
    <location>
        <begin position="55"/>
        <end position="73"/>
    </location>
</feature>
<organism evidence="7 8">
    <name type="scientific">Prymnesium parvum</name>
    <name type="common">Toxic golden alga</name>
    <dbReference type="NCBI Taxonomy" id="97485"/>
    <lineage>
        <taxon>Eukaryota</taxon>
        <taxon>Haptista</taxon>
        <taxon>Haptophyta</taxon>
        <taxon>Prymnesiophyceae</taxon>
        <taxon>Prymnesiales</taxon>
        <taxon>Prymnesiaceae</taxon>
        <taxon>Prymnesium</taxon>
    </lineage>
</organism>
<dbReference type="SUPFAM" id="SSF103473">
    <property type="entry name" value="MFS general substrate transporter"/>
    <property type="match status" value="1"/>
</dbReference>
<dbReference type="PROSITE" id="PS50850">
    <property type="entry name" value="MFS"/>
    <property type="match status" value="1"/>
</dbReference>
<reference evidence="7 8" key="1">
    <citation type="journal article" date="2024" name="Science">
        <title>Giant polyketide synthase enzymes in the biosynthesis of giant marine polyether toxins.</title>
        <authorList>
            <person name="Fallon T.R."/>
            <person name="Shende V.V."/>
            <person name="Wierzbicki I.H."/>
            <person name="Pendleton A.L."/>
            <person name="Watervoot N.F."/>
            <person name="Auber R.P."/>
            <person name="Gonzalez D.J."/>
            <person name="Wisecaver J.H."/>
            <person name="Moore B.S."/>
        </authorList>
    </citation>
    <scope>NUCLEOTIDE SEQUENCE [LARGE SCALE GENOMIC DNA]</scope>
    <source>
        <strain evidence="7 8">12B1</strain>
    </source>
</reference>